<evidence type="ECO:0000256" key="1">
    <source>
        <dbReference type="SAM" id="MobiDB-lite"/>
    </source>
</evidence>
<comment type="caution">
    <text evidence="3">The sequence shown here is derived from an EMBL/GenBank/DDBJ whole genome shotgun (WGS) entry which is preliminary data.</text>
</comment>
<sequence>MVYRIDDRWLWLGAGIALYITFKGISYAIRDIVRLTAIEPLDKDHDDERQQQPEDSISLDALRALATSPHQNISKSATDLLVARCILAEGLLDSVRADIKSSDADVRRAARTTNSFLRSWADGAGIDWRSRRPGARGGDGFADADLSPSVLSIESADEFEDSAGAGEALVPSEDDPVAGWAAVPRERAGSGDGEMRRRRREAMVLYGGLGSPGEEDIIRPRMR</sequence>
<dbReference type="Proteomes" id="UP000803884">
    <property type="component" value="Unassembled WGS sequence"/>
</dbReference>
<evidence type="ECO:0000313" key="3">
    <source>
        <dbReference type="EMBL" id="KAL1585406.1"/>
    </source>
</evidence>
<keyword evidence="2" id="KW-0812">Transmembrane</keyword>
<accession>A0AB34KMM9</accession>
<evidence type="ECO:0000313" key="4">
    <source>
        <dbReference type="Proteomes" id="UP000803884"/>
    </source>
</evidence>
<dbReference type="GeneID" id="96007205"/>
<evidence type="ECO:0000256" key="2">
    <source>
        <dbReference type="SAM" id="Phobius"/>
    </source>
</evidence>
<keyword evidence="2" id="KW-1133">Transmembrane helix</keyword>
<feature type="compositionally biased region" description="Basic and acidic residues" evidence="1">
    <location>
        <begin position="184"/>
        <end position="195"/>
    </location>
</feature>
<feature type="region of interest" description="Disordered" evidence="1">
    <location>
        <begin position="162"/>
        <end position="199"/>
    </location>
</feature>
<feature type="transmembrane region" description="Helical" evidence="2">
    <location>
        <begin position="9"/>
        <end position="29"/>
    </location>
</feature>
<dbReference type="AlphaFoldDB" id="A0AB34KMM9"/>
<keyword evidence="4" id="KW-1185">Reference proteome</keyword>
<name>A0AB34KMM9_9PEZI</name>
<reference evidence="3 4" key="1">
    <citation type="journal article" date="2020" name="Microbiol. Resour. Announc.">
        <title>Draft Genome Sequence of a Cladosporium Species Isolated from the Mesophotic Ascidian Didemnum maculosum.</title>
        <authorList>
            <person name="Gioti A."/>
            <person name="Siaperas R."/>
            <person name="Nikolaivits E."/>
            <person name="Le Goff G."/>
            <person name="Ouazzani J."/>
            <person name="Kotoulas G."/>
            <person name="Topakas E."/>
        </authorList>
    </citation>
    <scope>NUCLEOTIDE SEQUENCE [LARGE SCALE GENOMIC DNA]</scope>
    <source>
        <strain evidence="3 4">TM138-S3</strain>
    </source>
</reference>
<keyword evidence="2" id="KW-0472">Membrane</keyword>
<organism evidence="3 4">
    <name type="scientific">Cladosporium halotolerans</name>
    <dbReference type="NCBI Taxonomy" id="1052096"/>
    <lineage>
        <taxon>Eukaryota</taxon>
        <taxon>Fungi</taxon>
        <taxon>Dikarya</taxon>
        <taxon>Ascomycota</taxon>
        <taxon>Pezizomycotina</taxon>
        <taxon>Dothideomycetes</taxon>
        <taxon>Dothideomycetidae</taxon>
        <taxon>Cladosporiales</taxon>
        <taxon>Cladosporiaceae</taxon>
        <taxon>Cladosporium</taxon>
    </lineage>
</organism>
<dbReference type="EMBL" id="JAAQHG020000019">
    <property type="protein sequence ID" value="KAL1585406.1"/>
    <property type="molecule type" value="Genomic_DNA"/>
</dbReference>
<dbReference type="RefSeq" id="XP_069228512.1">
    <property type="nucleotide sequence ID" value="XM_069374367.1"/>
</dbReference>
<proteinExistence type="predicted"/>
<gene>
    <name evidence="3" type="ORF">WHR41_05762</name>
</gene>
<protein>
    <submittedName>
        <fullName evidence="3">Uncharacterized protein</fullName>
    </submittedName>
</protein>